<organism evidence="1 2">
    <name type="scientific">Portunus trituberculatus</name>
    <name type="common">Swimming crab</name>
    <name type="synonym">Neptunus trituberculatus</name>
    <dbReference type="NCBI Taxonomy" id="210409"/>
    <lineage>
        <taxon>Eukaryota</taxon>
        <taxon>Metazoa</taxon>
        <taxon>Ecdysozoa</taxon>
        <taxon>Arthropoda</taxon>
        <taxon>Crustacea</taxon>
        <taxon>Multicrustacea</taxon>
        <taxon>Malacostraca</taxon>
        <taxon>Eumalacostraca</taxon>
        <taxon>Eucarida</taxon>
        <taxon>Decapoda</taxon>
        <taxon>Pleocyemata</taxon>
        <taxon>Brachyura</taxon>
        <taxon>Eubrachyura</taxon>
        <taxon>Portunoidea</taxon>
        <taxon>Portunidae</taxon>
        <taxon>Portuninae</taxon>
        <taxon>Portunus</taxon>
    </lineage>
</organism>
<accession>A0A5B7H3E9</accession>
<comment type="caution">
    <text evidence="1">The sequence shown here is derived from an EMBL/GenBank/DDBJ whole genome shotgun (WGS) entry which is preliminary data.</text>
</comment>
<dbReference type="Proteomes" id="UP000324222">
    <property type="component" value="Unassembled WGS sequence"/>
</dbReference>
<reference evidence="1 2" key="1">
    <citation type="submission" date="2019-05" db="EMBL/GenBank/DDBJ databases">
        <title>Another draft genome of Portunus trituberculatus and its Hox gene families provides insights of decapod evolution.</title>
        <authorList>
            <person name="Jeong J.-H."/>
            <person name="Song I."/>
            <person name="Kim S."/>
            <person name="Choi T."/>
            <person name="Kim D."/>
            <person name="Ryu S."/>
            <person name="Kim W."/>
        </authorList>
    </citation>
    <scope>NUCLEOTIDE SEQUENCE [LARGE SCALE GENOMIC DNA]</scope>
    <source>
        <tissue evidence="1">Muscle</tissue>
    </source>
</reference>
<name>A0A5B7H3E9_PORTR</name>
<evidence type="ECO:0000313" key="1">
    <source>
        <dbReference type="EMBL" id="MPC64406.1"/>
    </source>
</evidence>
<dbReference type="EMBL" id="VSRR010022036">
    <property type="protein sequence ID" value="MPC64406.1"/>
    <property type="molecule type" value="Genomic_DNA"/>
</dbReference>
<keyword evidence="2" id="KW-1185">Reference proteome</keyword>
<evidence type="ECO:0000313" key="2">
    <source>
        <dbReference type="Proteomes" id="UP000324222"/>
    </source>
</evidence>
<sequence length="56" mass="6022">MSIAIQWWSRHGVTLAKACASTTLVGRYLLSVSLTPPSLCRALTATSDMGGTLLQW</sequence>
<proteinExistence type="predicted"/>
<gene>
    <name evidence="1" type="ORF">E2C01_058521</name>
</gene>
<protein>
    <submittedName>
        <fullName evidence="1">Uncharacterized protein</fullName>
    </submittedName>
</protein>
<dbReference type="AlphaFoldDB" id="A0A5B7H3E9"/>